<dbReference type="Gene3D" id="1.20.5.110">
    <property type="match status" value="1"/>
</dbReference>
<keyword evidence="3" id="KW-0472">Membrane</keyword>
<evidence type="ECO:0000259" key="10">
    <source>
        <dbReference type="PROSITE" id="PS50892"/>
    </source>
</evidence>
<evidence type="ECO:0000256" key="4">
    <source>
        <dbReference type="ARBA" id="ARBA00023139"/>
    </source>
</evidence>
<proteinExistence type="inferred from homology"/>
<accession>A0A0G4J1G2</accession>
<dbReference type="OrthoDB" id="27923at2759"/>
<evidence type="ECO:0000259" key="9">
    <source>
        <dbReference type="PROSITE" id="PS50859"/>
    </source>
</evidence>
<dbReference type="InterPro" id="IPR042855">
    <property type="entry name" value="V_SNARE_CC"/>
</dbReference>
<dbReference type="PANTHER" id="PTHR45806:SF1">
    <property type="entry name" value="SYNAPTOBREVIN HOMOLOG YKT6"/>
    <property type="match status" value="1"/>
</dbReference>
<name>A0A0G4J1G2_PLABS</name>
<feature type="domain" description="Longin" evidence="9">
    <location>
        <begin position="9"/>
        <end position="107"/>
    </location>
</feature>
<feature type="domain" description="V-SNARE coiled-coil homology" evidence="10">
    <location>
        <begin position="137"/>
        <end position="198"/>
    </location>
</feature>
<dbReference type="Pfam" id="PF13774">
    <property type="entry name" value="Longin"/>
    <property type="match status" value="1"/>
</dbReference>
<dbReference type="AlphaFoldDB" id="A0A0G4J1G2"/>
<dbReference type="GO" id="GO:0005484">
    <property type="term" value="F:SNAP receptor activity"/>
    <property type="evidence" value="ECO:0007669"/>
    <property type="project" value="TreeGrafter"/>
</dbReference>
<evidence type="ECO:0000313" key="11">
    <source>
        <dbReference type="EMBL" id="CEP01357.1"/>
    </source>
</evidence>
<evidence type="ECO:0000313" key="12">
    <source>
        <dbReference type="Proteomes" id="UP000039324"/>
    </source>
</evidence>
<dbReference type="STRING" id="37360.A0A0G4J1G2"/>
<dbReference type="Gene3D" id="3.30.450.50">
    <property type="entry name" value="Longin domain"/>
    <property type="match status" value="1"/>
</dbReference>
<evidence type="ECO:0000256" key="6">
    <source>
        <dbReference type="ARBA" id="ARBA00023289"/>
    </source>
</evidence>
<evidence type="ECO:0000256" key="3">
    <source>
        <dbReference type="ARBA" id="ARBA00023136"/>
    </source>
</evidence>
<reference evidence="11 12" key="1">
    <citation type="submission" date="2015-02" db="EMBL/GenBank/DDBJ databases">
        <authorList>
            <person name="Chooi Y.-H."/>
        </authorList>
    </citation>
    <scope>NUCLEOTIDE SEQUENCE [LARGE SCALE GENOMIC DNA]</scope>
    <source>
        <strain evidence="11">E3</strain>
    </source>
</reference>
<dbReference type="GO" id="GO:0006888">
    <property type="term" value="P:endoplasmic reticulum to Golgi vesicle-mediated transport"/>
    <property type="evidence" value="ECO:0007669"/>
    <property type="project" value="TreeGrafter"/>
</dbReference>
<dbReference type="Pfam" id="PF00957">
    <property type="entry name" value="Synaptobrevin"/>
    <property type="match status" value="1"/>
</dbReference>
<dbReference type="SMART" id="SM01270">
    <property type="entry name" value="Longin"/>
    <property type="match status" value="1"/>
</dbReference>
<dbReference type="PANTHER" id="PTHR45806">
    <property type="entry name" value="SYNAPTOBREVIN HOMOLOG YKT6"/>
    <property type="match status" value="1"/>
</dbReference>
<evidence type="ECO:0000256" key="2">
    <source>
        <dbReference type="ARBA" id="ARBA00022481"/>
    </source>
</evidence>
<sequence length="203" mass="23509">MKLISMVVLSAQPTLPDPIILAAEHDVSSFSYFQRKSVQEMSVFLARNTAKKAIVGERSSLDHEGHTAHYFLKGNGLIAFVMTDQEYPDRKAHSLVTLTLQKFEETFKDWKSEKADKMYDFPWLKDALRQYQNPDDKVGQTLREIDDVKRIMHKNIEQTLGRGDDLDMLVHKSEDLSARSKQFYKQTKGVRALCVCIRFHRRS</sequence>
<organism evidence="11 12">
    <name type="scientific">Plasmodiophora brassicae</name>
    <name type="common">Clubroot disease agent</name>
    <dbReference type="NCBI Taxonomy" id="37360"/>
    <lineage>
        <taxon>Eukaryota</taxon>
        <taxon>Sar</taxon>
        <taxon>Rhizaria</taxon>
        <taxon>Endomyxa</taxon>
        <taxon>Phytomyxea</taxon>
        <taxon>Plasmodiophorida</taxon>
        <taxon>Plasmodiophoridae</taxon>
        <taxon>Plasmodiophora</taxon>
    </lineage>
</organism>
<comment type="similarity">
    <text evidence="1">Belongs to the synaptobrevin family.</text>
</comment>
<evidence type="ECO:0000256" key="5">
    <source>
        <dbReference type="ARBA" id="ARBA00023288"/>
    </source>
</evidence>
<keyword evidence="6" id="KW-0636">Prenylation</keyword>
<protein>
    <recommendedName>
        <fullName evidence="13">V-SNARE coiled-coil homology domain-containing protein</fullName>
    </recommendedName>
</protein>
<dbReference type="EMBL" id="CDSF01000112">
    <property type="protein sequence ID" value="CEP01357.1"/>
    <property type="molecule type" value="Genomic_DNA"/>
</dbReference>
<evidence type="ECO:0008006" key="13">
    <source>
        <dbReference type="Google" id="ProtNLM"/>
    </source>
</evidence>
<dbReference type="OMA" id="NTCCTIL"/>
<evidence type="ECO:0000256" key="7">
    <source>
        <dbReference type="ARBA" id="ARBA00046278"/>
    </source>
</evidence>
<comment type="subcellular location">
    <subcellularLocation>
        <location evidence="7">Endomembrane system</location>
        <topology evidence="7">Lipid-anchor</topology>
        <orientation evidence="7">Cytoplasmic side</orientation>
    </subcellularLocation>
</comment>
<dbReference type="PROSITE" id="PS50892">
    <property type="entry name" value="V_SNARE"/>
    <property type="match status" value="1"/>
</dbReference>
<keyword evidence="12" id="KW-1185">Reference proteome</keyword>
<evidence type="ECO:0000256" key="8">
    <source>
        <dbReference type="PROSITE-ProRule" id="PRU00290"/>
    </source>
</evidence>
<keyword evidence="5" id="KW-0449">Lipoprotein</keyword>
<dbReference type="InterPro" id="IPR011012">
    <property type="entry name" value="Longin-like_dom_sf"/>
</dbReference>
<dbReference type="InterPro" id="IPR010908">
    <property type="entry name" value="Longin_dom"/>
</dbReference>
<dbReference type="PROSITE" id="PS50859">
    <property type="entry name" value="LONGIN"/>
    <property type="match status" value="1"/>
</dbReference>
<gene>
    <name evidence="11" type="ORF">PBRA_001963</name>
</gene>
<keyword evidence="4" id="KW-0564">Palmitate</keyword>
<evidence type="ECO:0000256" key="1">
    <source>
        <dbReference type="ARBA" id="ARBA00008025"/>
    </source>
</evidence>
<dbReference type="Proteomes" id="UP000039324">
    <property type="component" value="Unassembled WGS sequence"/>
</dbReference>
<dbReference type="SUPFAM" id="SSF64356">
    <property type="entry name" value="SNARE-like"/>
    <property type="match status" value="1"/>
</dbReference>
<keyword evidence="2" id="KW-0488">Methylation</keyword>
<dbReference type="CDD" id="cd14824">
    <property type="entry name" value="Longin"/>
    <property type="match status" value="1"/>
</dbReference>
<dbReference type="GO" id="GO:0005794">
    <property type="term" value="C:Golgi apparatus"/>
    <property type="evidence" value="ECO:0007669"/>
    <property type="project" value="TreeGrafter"/>
</dbReference>
<dbReference type="SUPFAM" id="SSF58038">
    <property type="entry name" value="SNARE fusion complex"/>
    <property type="match status" value="1"/>
</dbReference>
<keyword evidence="8" id="KW-0175">Coiled coil</keyword>